<dbReference type="InterPro" id="IPR007110">
    <property type="entry name" value="Ig-like_dom"/>
</dbReference>
<feature type="disulfide bond" evidence="1">
    <location>
        <begin position="138"/>
        <end position="155"/>
    </location>
</feature>
<protein>
    <submittedName>
        <fullName evidence="6">Uncharacterized protein</fullName>
    </submittedName>
</protein>
<evidence type="ECO:0000256" key="2">
    <source>
        <dbReference type="SAM" id="Phobius"/>
    </source>
</evidence>
<keyword evidence="5" id="KW-1185">Reference proteome</keyword>
<dbReference type="InterPro" id="IPR036179">
    <property type="entry name" value="Ig-like_dom_sf"/>
</dbReference>
<evidence type="ECO:0000256" key="1">
    <source>
        <dbReference type="PROSITE-ProRule" id="PRU00076"/>
    </source>
</evidence>
<organism evidence="5 6">
    <name type="scientific">Plectus sambesii</name>
    <dbReference type="NCBI Taxonomy" id="2011161"/>
    <lineage>
        <taxon>Eukaryota</taxon>
        <taxon>Metazoa</taxon>
        <taxon>Ecdysozoa</taxon>
        <taxon>Nematoda</taxon>
        <taxon>Chromadorea</taxon>
        <taxon>Plectida</taxon>
        <taxon>Plectina</taxon>
        <taxon>Plectoidea</taxon>
        <taxon>Plectidae</taxon>
        <taxon>Plectus</taxon>
    </lineage>
</organism>
<dbReference type="SUPFAM" id="SSF57196">
    <property type="entry name" value="EGF/Laminin"/>
    <property type="match status" value="1"/>
</dbReference>
<dbReference type="SUPFAM" id="SSF48726">
    <property type="entry name" value="Immunoglobulin"/>
    <property type="match status" value="1"/>
</dbReference>
<dbReference type="PROSITE" id="PS50026">
    <property type="entry name" value="EGF_3"/>
    <property type="match status" value="1"/>
</dbReference>
<evidence type="ECO:0000313" key="5">
    <source>
        <dbReference type="Proteomes" id="UP000887566"/>
    </source>
</evidence>
<sequence length="310" mass="34257">MGELLFPTFQLLLDTTYNQPPKAKIVHVEAGESFKMQCTVTGEHHENHDLSWSKDGEVLVESDSLIAADSEASAGASLSKTITVTGFNATKHVGVYECSVKRKDNSYLSGTMRLQQKTNSVRFPDGFEVCPKERAAACINGGICMMHKASESVSCLCASADVGRYCEDLKMGTMQLTQAPRPELALVSMSATIVAFFVLMFICCCCCYSIKQRRQIKRLKVQIEKLRSSIHPEQESSPLINMSNPLDNKVLTKLQSIDVQNDHHCYNVGSAQQSPINSTIKTQNAEQRADFINDFSRPTIPVNFGTSNKT</sequence>
<accession>A0A914VQ73</accession>
<feature type="domain" description="EGF-like" evidence="3">
    <location>
        <begin position="126"/>
        <end position="167"/>
    </location>
</feature>
<keyword evidence="1" id="KW-0245">EGF-like domain</keyword>
<dbReference type="PROSITE" id="PS50835">
    <property type="entry name" value="IG_LIKE"/>
    <property type="match status" value="1"/>
</dbReference>
<dbReference type="InterPro" id="IPR013783">
    <property type="entry name" value="Ig-like_fold"/>
</dbReference>
<reference evidence="6" key="1">
    <citation type="submission" date="2022-11" db="UniProtKB">
        <authorList>
            <consortium name="WormBaseParasite"/>
        </authorList>
    </citation>
    <scope>IDENTIFICATION</scope>
</reference>
<feature type="disulfide bond" evidence="1">
    <location>
        <begin position="157"/>
        <end position="166"/>
    </location>
</feature>
<dbReference type="AlphaFoldDB" id="A0A914VQ73"/>
<name>A0A914VQ73_9BILA</name>
<dbReference type="Gene3D" id="2.60.40.10">
    <property type="entry name" value="Immunoglobulins"/>
    <property type="match status" value="1"/>
</dbReference>
<comment type="caution">
    <text evidence="1">Lacks conserved residue(s) required for the propagation of feature annotation.</text>
</comment>
<keyword evidence="2" id="KW-1133">Transmembrane helix</keyword>
<evidence type="ECO:0000259" key="4">
    <source>
        <dbReference type="PROSITE" id="PS50835"/>
    </source>
</evidence>
<keyword evidence="2" id="KW-0472">Membrane</keyword>
<evidence type="ECO:0000259" key="3">
    <source>
        <dbReference type="PROSITE" id="PS50026"/>
    </source>
</evidence>
<keyword evidence="1" id="KW-1015">Disulfide bond</keyword>
<dbReference type="Proteomes" id="UP000887566">
    <property type="component" value="Unplaced"/>
</dbReference>
<dbReference type="PROSITE" id="PS00022">
    <property type="entry name" value="EGF_1"/>
    <property type="match status" value="1"/>
</dbReference>
<dbReference type="Gene3D" id="2.10.25.10">
    <property type="entry name" value="Laminin"/>
    <property type="match status" value="1"/>
</dbReference>
<dbReference type="WBParaSite" id="PSAMB.scaffold2229size24481.g16954.t1">
    <property type="protein sequence ID" value="PSAMB.scaffold2229size24481.g16954.t1"/>
    <property type="gene ID" value="PSAMB.scaffold2229size24481.g16954"/>
</dbReference>
<feature type="transmembrane region" description="Helical" evidence="2">
    <location>
        <begin position="184"/>
        <end position="210"/>
    </location>
</feature>
<keyword evidence="2" id="KW-0812">Transmembrane</keyword>
<proteinExistence type="predicted"/>
<dbReference type="InterPro" id="IPR000742">
    <property type="entry name" value="EGF"/>
</dbReference>
<evidence type="ECO:0000313" key="6">
    <source>
        <dbReference type="WBParaSite" id="PSAMB.scaffold2229size24481.g16954.t1"/>
    </source>
</evidence>
<feature type="domain" description="Ig-like" evidence="4">
    <location>
        <begin position="21"/>
        <end position="109"/>
    </location>
</feature>